<dbReference type="AlphaFoldDB" id="A0A0N4VCT4"/>
<evidence type="ECO:0000313" key="2">
    <source>
        <dbReference type="Proteomes" id="UP000274131"/>
    </source>
</evidence>
<reference evidence="3" key="1">
    <citation type="submission" date="2017-02" db="UniProtKB">
        <authorList>
            <consortium name="WormBaseParasite"/>
        </authorList>
    </citation>
    <scope>IDENTIFICATION</scope>
</reference>
<keyword evidence="2" id="KW-1185">Reference proteome</keyword>
<sequence>MTVSLVGSHNILEIRENRFNVIKKEMLQKEPRSIKIYPVEIRRKLPTATELPRGDEEIEPEPLSFKDAADADVTSAELEPENSWIKPRRPYIRPPIFRPFNRFFPWRNIFHGRWDNRCFGSYCNRRSNNPYYYHLFHGHNFYGYPARNFLQSTGLLKRLFRKRGCPLQFGRYRPQVSHAPMFVKHGRRSRLITLKDKKKN</sequence>
<accession>A0A0N4VCT4</accession>
<protein>
    <submittedName>
        <fullName evidence="1 3">Uncharacterized protein</fullName>
    </submittedName>
</protein>
<dbReference type="Proteomes" id="UP000274131">
    <property type="component" value="Unassembled WGS sequence"/>
</dbReference>
<gene>
    <name evidence="1" type="ORF">EVEC_LOCUS7874</name>
</gene>
<reference evidence="1 2" key="2">
    <citation type="submission" date="2018-10" db="EMBL/GenBank/DDBJ databases">
        <authorList>
            <consortium name="Pathogen Informatics"/>
        </authorList>
    </citation>
    <scope>NUCLEOTIDE SEQUENCE [LARGE SCALE GENOMIC DNA]</scope>
</reference>
<dbReference type="WBParaSite" id="EVEC_0000839001-mRNA-1">
    <property type="protein sequence ID" value="EVEC_0000839001-mRNA-1"/>
    <property type="gene ID" value="EVEC_0000839001"/>
</dbReference>
<proteinExistence type="predicted"/>
<name>A0A0N4VCT4_ENTVE</name>
<dbReference type="EMBL" id="UXUI01009137">
    <property type="protein sequence ID" value="VDD93123.1"/>
    <property type="molecule type" value="Genomic_DNA"/>
</dbReference>
<organism evidence="3">
    <name type="scientific">Enterobius vermicularis</name>
    <name type="common">Human pinworm</name>
    <dbReference type="NCBI Taxonomy" id="51028"/>
    <lineage>
        <taxon>Eukaryota</taxon>
        <taxon>Metazoa</taxon>
        <taxon>Ecdysozoa</taxon>
        <taxon>Nematoda</taxon>
        <taxon>Chromadorea</taxon>
        <taxon>Rhabditida</taxon>
        <taxon>Spirurina</taxon>
        <taxon>Oxyuridomorpha</taxon>
        <taxon>Oxyuroidea</taxon>
        <taxon>Oxyuridae</taxon>
        <taxon>Enterobius</taxon>
    </lineage>
</organism>
<evidence type="ECO:0000313" key="1">
    <source>
        <dbReference type="EMBL" id="VDD93123.1"/>
    </source>
</evidence>
<evidence type="ECO:0000313" key="3">
    <source>
        <dbReference type="WBParaSite" id="EVEC_0000839001-mRNA-1"/>
    </source>
</evidence>